<keyword evidence="11" id="KW-1185">Reference proteome</keyword>
<sequence>MKTLMALSGFLLLAILLAAVPEKNTGILSHASATSNNNELQATVQLDTIVLGSGCFWGPEKMYEALPGVTDAVSGYADGRGFEPTYRAITHPRNRNNPDNYAEVVEVTFDPAVISLTTLLHHYFESHDPTQLNRQGNDRGTQYRSTILTNSEQQFDTAMAVLNAYQPLLSEAGYGAIVTKVKPLDTFYRAEEYHQDYLAKNPNGYCPDHSTGVRFERDEEVQLATVDNSALLQGNHIVVIDSASYCPYCDQLKADVLNDYNGETPLHLRYASQLTGLELTTPTWGTPTVIFLQDGKEVYGHQGYMNAEQFYWILGQVQLGQSDAFEVAFDQGTDPRFCQQYEVFKNTPDGVFVDILSGAPLFDTRDRFDSGTGWLSFTKAVDGSVVEKPDNRYGMRRTEIRAKVSGIHLGHVFPDAPGGRDRYCINATVLNFVPRTAL</sequence>
<evidence type="ECO:0000256" key="4">
    <source>
        <dbReference type="ARBA" id="ARBA00047806"/>
    </source>
</evidence>
<comment type="caution">
    <text evidence="10">The sequence shown here is derived from an EMBL/GenBank/DDBJ whole genome shotgun (WGS) entry which is preliminary data.</text>
</comment>
<evidence type="ECO:0000313" key="11">
    <source>
        <dbReference type="Proteomes" id="UP001231616"/>
    </source>
</evidence>
<organism evidence="10 11">
    <name type="scientific">Alkalimonas collagenimarina</name>
    <dbReference type="NCBI Taxonomy" id="400390"/>
    <lineage>
        <taxon>Bacteria</taxon>
        <taxon>Pseudomonadati</taxon>
        <taxon>Pseudomonadota</taxon>
        <taxon>Gammaproteobacteria</taxon>
        <taxon>Alkalimonas</taxon>
    </lineage>
</organism>
<feature type="active site" evidence="7">
    <location>
        <position position="55"/>
    </location>
</feature>
<dbReference type="NCBIfam" id="TIGR00401">
    <property type="entry name" value="msrA"/>
    <property type="match status" value="1"/>
</dbReference>
<evidence type="ECO:0000256" key="6">
    <source>
        <dbReference type="ARBA" id="ARBA00048782"/>
    </source>
</evidence>
<name>A0ABT9GUT8_9GAMM</name>
<accession>A0ABT9GUT8</accession>
<dbReference type="EMBL" id="JAUZVZ010000001">
    <property type="protein sequence ID" value="MDP4534791.1"/>
    <property type="molecule type" value="Genomic_DNA"/>
</dbReference>
<dbReference type="PROSITE" id="PS51790">
    <property type="entry name" value="MSRB"/>
    <property type="match status" value="1"/>
</dbReference>
<gene>
    <name evidence="7 10" type="primary">msrA</name>
    <name evidence="10" type="ORF">Q3O60_01110</name>
</gene>
<dbReference type="EC" id="1.8.4.11" evidence="7"/>
<comment type="catalytic activity">
    <reaction evidence="4 7">
        <text>L-methionyl-[protein] + [thioredoxin]-disulfide + H2O = L-methionyl-(S)-S-oxide-[protein] + [thioredoxin]-dithiol</text>
        <dbReference type="Rhea" id="RHEA:14217"/>
        <dbReference type="Rhea" id="RHEA-COMP:10698"/>
        <dbReference type="Rhea" id="RHEA-COMP:10700"/>
        <dbReference type="Rhea" id="RHEA-COMP:12313"/>
        <dbReference type="Rhea" id="RHEA-COMP:12315"/>
        <dbReference type="ChEBI" id="CHEBI:15377"/>
        <dbReference type="ChEBI" id="CHEBI:16044"/>
        <dbReference type="ChEBI" id="CHEBI:29950"/>
        <dbReference type="ChEBI" id="CHEBI:44120"/>
        <dbReference type="ChEBI" id="CHEBI:50058"/>
        <dbReference type="EC" id="1.8.4.11"/>
    </reaction>
</comment>
<evidence type="ECO:0000256" key="5">
    <source>
        <dbReference type="ARBA" id="ARBA00048488"/>
    </source>
</evidence>
<dbReference type="RefSeq" id="WP_305892058.1">
    <property type="nucleotide sequence ID" value="NZ_JAUZVZ010000001.1"/>
</dbReference>
<comment type="function">
    <text evidence="3 7">Has an important function as a repair enzyme for proteins that have been inactivated by oxidation. Catalyzes the reversible oxidation-reduction of methionine sulfoxide in proteins to methionine.</text>
</comment>
<dbReference type="Pfam" id="PF13098">
    <property type="entry name" value="Thioredoxin_2"/>
    <property type="match status" value="1"/>
</dbReference>
<feature type="signal peptide" evidence="8">
    <location>
        <begin position="1"/>
        <end position="18"/>
    </location>
</feature>
<evidence type="ECO:0000256" key="8">
    <source>
        <dbReference type="SAM" id="SignalP"/>
    </source>
</evidence>
<reference evidence="10 11" key="1">
    <citation type="submission" date="2023-08" db="EMBL/GenBank/DDBJ databases">
        <authorList>
            <person name="Joshi A."/>
            <person name="Thite S."/>
        </authorList>
    </citation>
    <scope>NUCLEOTIDE SEQUENCE [LARGE SCALE GENOMIC DNA]</scope>
    <source>
        <strain evidence="10 11">AC40</strain>
    </source>
</reference>
<feature type="chain" id="PRO_5047335588" description="Peptide methionine sulfoxide reductase MsrA" evidence="8">
    <location>
        <begin position="19"/>
        <end position="438"/>
    </location>
</feature>
<dbReference type="InterPro" id="IPR012336">
    <property type="entry name" value="Thioredoxin-like_fold"/>
</dbReference>
<evidence type="ECO:0000313" key="10">
    <source>
        <dbReference type="EMBL" id="MDP4534791.1"/>
    </source>
</evidence>
<dbReference type="InterPro" id="IPR036509">
    <property type="entry name" value="Met_Sox_Rdtase_MsrA_sf"/>
</dbReference>
<dbReference type="Pfam" id="PF01641">
    <property type="entry name" value="SelR"/>
    <property type="match status" value="1"/>
</dbReference>
<keyword evidence="1 7" id="KW-0560">Oxidoreductase</keyword>
<keyword evidence="8" id="KW-0732">Signal</keyword>
<dbReference type="Gene3D" id="3.40.30.10">
    <property type="entry name" value="Glutaredoxin"/>
    <property type="match status" value="1"/>
</dbReference>
<dbReference type="HAMAP" id="MF_01401">
    <property type="entry name" value="MsrA"/>
    <property type="match status" value="1"/>
</dbReference>
<dbReference type="Pfam" id="PF01625">
    <property type="entry name" value="PMSR"/>
    <property type="match status" value="1"/>
</dbReference>
<proteinExistence type="inferred from homology"/>
<dbReference type="PANTHER" id="PTHR43774:SF1">
    <property type="entry name" value="PEPTIDE METHIONINE SULFOXIDE REDUCTASE MSRA 2"/>
    <property type="match status" value="1"/>
</dbReference>
<keyword evidence="2" id="KW-0511">Multifunctional enzyme</keyword>
<dbReference type="Proteomes" id="UP001231616">
    <property type="component" value="Unassembled WGS sequence"/>
</dbReference>
<dbReference type="Gene3D" id="3.30.1060.10">
    <property type="entry name" value="Peptide methionine sulphoxide reductase MsrA"/>
    <property type="match status" value="1"/>
</dbReference>
<dbReference type="InterPro" id="IPR011057">
    <property type="entry name" value="Mss4-like_sf"/>
</dbReference>
<dbReference type="InterPro" id="IPR002579">
    <property type="entry name" value="Met_Sox_Rdtase_MsrB_dom"/>
</dbReference>
<dbReference type="SUPFAM" id="SSF51316">
    <property type="entry name" value="Mss4-like"/>
    <property type="match status" value="1"/>
</dbReference>
<dbReference type="InterPro" id="IPR002569">
    <property type="entry name" value="Met_Sox_Rdtase_MsrA_dom"/>
</dbReference>
<protein>
    <recommendedName>
        <fullName evidence="7">Peptide methionine sulfoxide reductase MsrA</fullName>
        <shortName evidence="7">Protein-methionine-S-oxide reductase</shortName>
        <ecNumber evidence="7">1.8.4.11</ecNumber>
    </recommendedName>
    <alternativeName>
        <fullName evidence="7">Peptide-methionine (S)-S-oxide reductase</fullName>
        <shortName evidence="7">Peptide Met(O) reductase</shortName>
    </alternativeName>
</protein>
<evidence type="ECO:0000256" key="1">
    <source>
        <dbReference type="ARBA" id="ARBA00023002"/>
    </source>
</evidence>
<dbReference type="SUPFAM" id="SSF55068">
    <property type="entry name" value="Peptide methionine sulfoxide reductase"/>
    <property type="match status" value="1"/>
</dbReference>
<dbReference type="InterPro" id="IPR036249">
    <property type="entry name" value="Thioredoxin-like_sf"/>
</dbReference>
<comment type="catalytic activity">
    <reaction evidence="5">
        <text>L-methionyl-[protein] + [thioredoxin]-disulfide + H2O = L-methionyl-(R)-S-oxide-[protein] + [thioredoxin]-dithiol</text>
        <dbReference type="Rhea" id="RHEA:24164"/>
        <dbReference type="Rhea" id="RHEA-COMP:10698"/>
        <dbReference type="Rhea" id="RHEA-COMP:10700"/>
        <dbReference type="Rhea" id="RHEA-COMP:12313"/>
        <dbReference type="Rhea" id="RHEA-COMP:12314"/>
        <dbReference type="ChEBI" id="CHEBI:15377"/>
        <dbReference type="ChEBI" id="CHEBI:16044"/>
        <dbReference type="ChEBI" id="CHEBI:29950"/>
        <dbReference type="ChEBI" id="CHEBI:45764"/>
        <dbReference type="ChEBI" id="CHEBI:50058"/>
        <dbReference type="EC" id="1.8.4.12"/>
    </reaction>
</comment>
<dbReference type="GO" id="GO:0008113">
    <property type="term" value="F:peptide-methionine (S)-S-oxide reductase activity"/>
    <property type="evidence" value="ECO:0007669"/>
    <property type="project" value="UniProtKB-EC"/>
</dbReference>
<dbReference type="Gene3D" id="2.170.150.20">
    <property type="entry name" value="Peptide methionine sulfoxide reductase"/>
    <property type="match status" value="1"/>
</dbReference>
<evidence type="ECO:0000256" key="7">
    <source>
        <dbReference type="HAMAP-Rule" id="MF_01401"/>
    </source>
</evidence>
<evidence type="ECO:0000256" key="3">
    <source>
        <dbReference type="ARBA" id="ARBA00024679"/>
    </source>
</evidence>
<comment type="catalytic activity">
    <reaction evidence="6 7">
        <text>[thioredoxin]-disulfide + L-methionine + H2O = L-methionine (S)-S-oxide + [thioredoxin]-dithiol</text>
        <dbReference type="Rhea" id="RHEA:19993"/>
        <dbReference type="Rhea" id="RHEA-COMP:10698"/>
        <dbReference type="Rhea" id="RHEA-COMP:10700"/>
        <dbReference type="ChEBI" id="CHEBI:15377"/>
        <dbReference type="ChEBI" id="CHEBI:29950"/>
        <dbReference type="ChEBI" id="CHEBI:50058"/>
        <dbReference type="ChEBI" id="CHEBI:57844"/>
        <dbReference type="ChEBI" id="CHEBI:58772"/>
        <dbReference type="EC" id="1.8.4.11"/>
    </reaction>
</comment>
<dbReference type="PANTHER" id="PTHR43774">
    <property type="entry name" value="PEPTIDE METHIONINE SULFOXIDE REDUCTASE"/>
    <property type="match status" value="1"/>
</dbReference>
<comment type="similarity">
    <text evidence="7">Belongs to the MsrA Met sulfoxide reductase family.</text>
</comment>
<evidence type="ECO:0000259" key="9">
    <source>
        <dbReference type="PROSITE" id="PS51790"/>
    </source>
</evidence>
<dbReference type="SUPFAM" id="SSF52833">
    <property type="entry name" value="Thioredoxin-like"/>
    <property type="match status" value="1"/>
</dbReference>
<feature type="domain" description="MsrB" evidence="9">
    <location>
        <begin position="307"/>
        <end position="435"/>
    </location>
</feature>
<evidence type="ECO:0000256" key="2">
    <source>
        <dbReference type="ARBA" id="ARBA00023268"/>
    </source>
</evidence>